<dbReference type="GO" id="GO:0005737">
    <property type="term" value="C:cytoplasm"/>
    <property type="evidence" value="ECO:0007669"/>
    <property type="project" value="UniProtKB-SubCell"/>
</dbReference>
<dbReference type="GO" id="GO:0008360">
    <property type="term" value="P:regulation of cell shape"/>
    <property type="evidence" value="ECO:0007669"/>
    <property type="project" value="UniProtKB-KW"/>
</dbReference>
<evidence type="ECO:0000313" key="19">
    <source>
        <dbReference type="Proteomes" id="UP001195483"/>
    </source>
</evidence>
<comment type="catalytic activity">
    <reaction evidence="15">
        <text>phosphoenolpyruvate + UDP-N-acetyl-alpha-D-glucosamine = UDP-N-acetyl-3-O-(1-carboxyvinyl)-alpha-D-glucosamine + phosphate</text>
        <dbReference type="Rhea" id="RHEA:18681"/>
        <dbReference type="ChEBI" id="CHEBI:43474"/>
        <dbReference type="ChEBI" id="CHEBI:57705"/>
        <dbReference type="ChEBI" id="CHEBI:58702"/>
        <dbReference type="ChEBI" id="CHEBI:68483"/>
        <dbReference type="EC" id="2.5.1.7"/>
    </reaction>
</comment>
<dbReference type="InterPro" id="IPR036968">
    <property type="entry name" value="Enolpyruvate_Tfrase_sf"/>
</dbReference>
<evidence type="ECO:0000313" key="18">
    <source>
        <dbReference type="EMBL" id="KAK3584291.1"/>
    </source>
</evidence>
<dbReference type="PANTHER" id="PTHR43783">
    <property type="entry name" value="UDP-N-ACETYLGLUCOSAMINE 1-CARBOXYVINYLTRANSFERASE"/>
    <property type="match status" value="1"/>
</dbReference>
<evidence type="ECO:0000256" key="3">
    <source>
        <dbReference type="ARBA" id="ARBA00022490"/>
    </source>
</evidence>
<gene>
    <name evidence="18" type="ORF">CHS0354_035372</name>
</gene>
<dbReference type="InterPro" id="IPR001986">
    <property type="entry name" value="Enolpyruvate_Tfrase_dom"/>
</dbReference>
<keyword evidence="4" id="KW-0132">Cell division</keyword>
<dbReference type="GO" id="GO:0071555">
    <property type="term" value="P:cell wall organization"/>
    <property type="evidence" value="ECO:0007669"/>
    <property type="project" value="UniProtKB-KW"/>
</dbReference>
<dbReference type="EMBL" id="JAEAOA010002069">
    <property type="protein sequence ID" value="KAK3584291.1"/>
    <property type="molecule type" value="Genomic_DNA"/>
</dbReference>
<proteinExistence type="inferred from homology"/>
<organism evidence="18 19">
    <name type="scientific">Potamilus streckersoni</name>
    <dbReference type="NCBI Taxonomy" id="2493646"/>
    <lineage>
        <taxon>Eukaryota</taxon>
        <taxon>Metazoa</taxon>
        <taxon>Spiralia</taxon>
        <taxon>Lophotrochozoa</taxon>
        <taxon>Mollusca</taxon>
        <taxon>Bivalvia</taxon>
        <taxon>Autobranchia</taxon>
        <taxon>Heteroconchia</taxon>
        <taxon>Palaeoheterodonta</taxon>
        <taxon>Unionida</taxon>
        <taxon>Unionoidea</taxon>
        <taxon>Unionidae</taxon>
        <taxon>Ambleminae</taxon>
        <taxon>Lampsilini</taxon>
        <taxon>Potamilus</taxon>
    </lineage>
</organism>
<evidence type="ECO:0000256" key="6">
    <source>
        <dbReference type="ARBA" id="ARBA00022960"/>
    </source>
</evidence>
<evidence type="ECO:0000256" key="9">
    <source>
        <dbReference type="ARBA" id="ARBA00023316"/>
    </source>
</evidence>
<dbReference type="AlphaFoldDB" id="A0AAE0S2V1"/>
<comment type="subcellular location">
    <subcellularLocation>
        <location evidence="1">Cytoplasm</location>
    </subcellularLocation>
</comment>
<evidence type="ECO:0000256" key="14">
    <source>
        <dbReference type="ARBA" id="ARBA00042842"/>
    </source>
</evidence>
<keyword evidence="7" id="KW-0573">Peptidoglycan synthesis</keyword>
<dbReference type="EC" id="2.5.1.7" evidence="11"/>
<evidence type="ECO:0000256" key="8">
    <source>
        <dbReference type="ARBA" id="ARBA00023306"/>
    </source>
</evidence>
<comment type="pathway">
    <text evidence="2">Cell wall biogenesis; peptidoglycan biosynthesis.</text>
</comment>
<evidence type="ECO:0000256" key="10">
    <source>
        <dbReference type="ARBA" id="ARBA00038367"/>
    </source>
</evidence>
<keyword evidence="9" id="KW-0961">Cell wall biogenesis/degradation</keyword>
<evidence type="ECO:0000256" key="1">
    <source>
        <dbReference type="ARBA" id="ARBA00004496"/>
    </source>
</evidence>
<reference evidence="18" key="2">
    <citation type="journal article" date="2021" name="Genome Biol. Evol.">
        <title>Developing a high-quality reference genome for a parasitic bivalve with doubly uniparental inheritance (Bivalvia: Unionida).</title>
        <authorList>
            <person name="Smith C.H."/>
        </authorList>
    </citation>
    <scope>NUCLEOTIDE SEQUENCE</scope>
    <source>
        <strain evidence="18">CHS0354</strain>
        <tissue evidence="18">Mantle</tissue>
    </source>
</reference>
<dbReference type="GO" id="GO:0051301">
    <property type="term" value="P:cell division"/>
    <property type="evidence" value="ECO:0007669"/>
    <property type="project" value="UniProtKB-KW"/>
</dbReference>
<dbReference type="Gene3D" id="3.65.10.10">
    <property type="entry name" value="Enolpyruvate transferase domain"/>
    <property type="match status" value="1"/>
</dbReference>
<evidence type="ECO:0000256" key="16">
    <source>
        <dbReference type="SAM" id="SignalP"/>
    </source>
</evidence>
<keyword evidence="19" id="KW-1185">Reference proteome</keyword>
<keyword evidence="16" id="KW-0732">Signal</keyword>
<comment type="caution">
    <text evidence="18">The sequence shown here is derived from an EMBL/GenBank/DDBJ whole genome shotgun (WGS) entry which is preliminary data.</text>
</comment>
<evidence type="ECO:0000256" key="5">
    <source>
        <dbReference type="ARBA" id="ARBA00022679"/>
    </source>
</evidence>
<dbReference type="InterPro" id="IPR050068">
    <property type="entry name" value="MurA_subfamily"/>
</dbReference>
<evidence type="ECO:0000256" key="4">
    <source>
        <dbReference type="ARBA" id="ARBA00022618"/>
    </source>
</evidence>
<evidence type="ECO:0000256" key="7">
    <source>
        <dbReference type="ARBA" id="ARBA00022984"/>
    </source>
</evidence>
<dbReference type="PANTHER" id="PTHR43783:SF1">
    <property type="entry name" value="UDP-N-ACETYLGLUCOSAMINE 1-CARBOXYVINYLTRANSFERASE"/>
    <property type="match status" value="1"/>
</dbReference>
<evidence type="ECO:0000259" key="17">
    <source>
        <dbReference type="Pfam" id="PF00275"/>
    </source>
</evidence>
<keyword evidence="3" id="KW-0963">Cytoplasm</keyword>
<sequence>MRMFRHKVGRVSVIVFILTAGITGAVSAQSKPAKPNDNHDMSMHCQHVPADCEDSKVNLSVSGNADADALKEPGESIFGTLSEINQTLEQKEYDWSKIDMDALWEHLRDMNALMTQTTVVKTKLKNGLRMTVKSSTPDGKRAVNNMIPAHSAFLSGVRKLWKINYSKEAGGYTITVTSDTPSEIIKIQALGFSGFMIQDDHHRFHHFGLATGENRMSKFIVTGAQTLSGNIEASGNKNEALPVLAAAMLSDTPLRLFNIPQINDIAAMISILRSFGTQAEQKDKNTYTIHNGQLTESAVDLDLFTSIRGSFLMVVPLLHRFKKVTLPTPGGDSIGRRRLDTHLLALSKLGVSISFRQGSYIFELGHAGNRQIYFWMRQV</sequence>
<protein>
    <recommendedName>
        <fullName evidence="12">UDP-N-acetylglucosamine 1-carboxyvinyltransferase</fullName>
        <ecNumber evidence="11">2.5.1.7</ecNumber>
    </recommendedName>
    <alternativeName>
        <fullName evidence="13">Enoylpyruvate transferase</fullName>
    </alternativeName>
    <alternativeName>
        <fullName evidence="14">UDP-N-acetylglucosamine enolpyruvyl transferase</fullName>
    </alternativeName>
</protein>
<feature type="chain" id="PRO_5041998788" description="UDP-N-acetylglucosamine 1-carboxyvinyltransferase" evidence="16">
    <location>
        <begin position="29"/>
        <end position="379"/>
    </location>
</feature>
<evidence type="ECO:0000256" key="13">
    <source>
        <dbReference type="ARBA" id="ARBA00042443"/>
    </source>
</evidence>
<evidence type="ECO:0000256" key="2">
    <source>
        <dbReference type="ARBA" id="ARBA00004752"/>
    </source>
</evidence>
<reference evidence="18" key="3">
    <citation type="submission" date="2023-05" db="EMBL/GenBank/DDBJ databases">
        <authorList>
            <person name="Smith C.H."/>
        </authorList>
    </citation>
    <scope>NUCLEOTIDE SEQUENCE</scope>
    <source>
        <strain evidence="18">CHS0354</strain>
        <tissue evidence="18">Mantle</tissue>
    </source>
</reference>
<evidence type="ECO:0000256" key="12">
    <source>
        <dbReference type="ARBA" id="ARBA00039754"/>
    </source>
</evidence>
<dbReference type="SUPFAM" id="SSF55205">
    <property type="entry name" value="EPT/RTPC-like"/>
    <property type="match status" value="1"/>
</dbReference>
<dbReference type="GO" id="GO:0008760">
    <property type="term" value="F:UDP-N-acetylglucosamine 1-carboxyvinyltransferase activity"/>
    <property type="evidence" value="ECO:0007669"/>
    <property type="project" value="UniProtKB-EC"/>
</dbReference>
<reference evidence="18" key="1">
    <citation type="journal article" date="2021" name="Genome Biol. Evol.">
        <title>A High-Quality Reference Genome for a Parasitic Bivalve with Doubly Uniparental Inheritance (Bivalvia: Unionida).</title>
        <authorList>
            <person name="Smith C.H."/>
        </authorList>
    </citation>
    <scope>NUCLEOTIDE SEQUENCE</scope>
    <source>
        <strain evidence="18">CHS0354</strain>
    </source>
</reference>
<dbReference type="Pfam" id="PF00275">
    <property type="entry name" value="EPSP_synthase"/>
    <property type="match status" value="1"/>
</dbReference>
<accession>A0AAE0S2V1</accession>
<dbReference type="Proteomes" id="UP001195483">
    <property type="component" value="Unassembled WGS sequence"/>
</dbReference>
<dbReference type="InterPro" id="IPR013792">
    <property type="entry name" value="RNA3'P_cycl/enolpyr_Trfase_a/b"/>
</dbReference>
<evidence type="ECO:0000256" key="11">
    <source>
        <dbReference type="ARBA" id="ARBA00039108"/>
    </source>
</evidence>
<feature type="signal peptide" evidence="16">
    <location>
        <begin position="1"/>
        <end position="28"/>
    </location>
</feature>
<keyword evidence="5" id="KW-0808">Transferase</keyword>
<feature type="domain" description="Enolpyruvate transferase" evidence="17">
    <location>
        <begin position="222"/>
        <end position="359"/>
    </location>
</feature>
<evidence type="ECO:0000256" key="15">
    <source>
        <dbReference type="ARBA" id="ARBA00047527"/>
    </source>
</evidence>
<name>A0AAE0S2V1_9BIVA</name>
<keyword evidence="8" id="KW-0131">Cell cycle</keyword>
<comment type="similarity">
    <text evidence="10">Belongs to the EPSP synthase family. MurA subfamily.</text>
</comment>
<keyword evidence="6" id="KW-0133">Cell shape</keyword>